<proteinExistence type="predicted"/>
<organism evidence="1 2">
    <name type="scientific">Cotesia glomerata</name>
    <name type="common">Lepidopteran parasitic wasp</name>
    <name type="synonym">Apanteles glomeratus</name>
    <dbReference type="NCBI Taxonomy" id="32391"/>
    <lineage>
        <taxon>Eukaryota</taxon>
        <taxon>Metazoa</taxon>
        <taxon>Ecdysozoa</taxon>
        <taxon>Arthropoda</taxon>
        <taxon>Hexapoda</taxon>
        <taxon>Insecta</taxon>
        <taxon>Pterygota</taxon>
        <taxon>Neoptera</taxon>
        <taxon>Endopterygota</taxon>
        <taxon>Hymenoptera</taxon>
        <taxon>Apocrita</taxon>
        <taxon>Ichneumonoidea</taxon>
        <taxon>Braconidae</taxon>
        <taxon>Microgastrinae</taxon>
        <taxon>Cotesia</taxon>
    </lineage>
</organism>
<comment type="caution">
    <text evidence="1">The sequence shown here is derived from an EMBL/GenBank/DDBJ whole genome shotgun (WGS) entry which is preliminary data.</text>
</comment>
<name>A0AAV7IMB3_COTGL</name>
<keyword evidence="2" id="KW-1185">Reference proteome</keyword>
<accession>A0AAV7IMB3</accession>
<evidence type="ECO:0000313" key="1">
    <source>
        <dbReference type="EMBL" id="KAH0554096.1"/>
    </source>
</evidence>
<evidence type="ECO:0000313" key="2">
    <source>
        <dbReference type="Proteomes" id="UP000826195"/>
    </source>
</evidence>
<dbReference type="AlphaFoldDB" id="A0AAV7IMB3"/>
<dbReference type="Proteomes" id="UP000826195">
    <property type="component" value="Unassembled WGS sequence"/>
</dbReference>
<evidence type="ECO:0008006" key="3">
    <source>
        <dbReference type="Google" id="ProtNLM"/>
    </source>
</evidence>
<protein>
    <recommendedName>
        <fullName evidence="3">PDZ domain-containing protein</fullName>
    </recommendedName>
</protein>
<sequence length="103" mass="11381">MKMNDSRKSSMHSWFGDDAEKCQNARTYQHSAGARTIIELVTTHTNGTRNGLAPGCQLISTVNNRSIASLDELDLVASHNSLSAQQHASFSPYTYHLPLTVYI</sequence>
<feature type="non-terminal residue" evidence="1">
    <location>
        <position position="103"/>
    </location>
</feature>
<dbReference type="EMBL" id="JAHXZJ010001119">
    <property type="protein sequence ID" value="KAH0554096.1"/>
    <property type="molecule type" value="Genomic_DNA"/>
</dbReference>
<reference evidence="1 2" key="1">
    <citation type="journal article" date="2021" name="J. Hered.">
        <title>A chromosome-level genome assembly of the parasitoid wasp, Cotesia glomerata (Hymenoptera: Braconidae).</title>
        <authorList>
            <person name="Pinto B.J."/>
            <person name="Weis J.J."/>
            <person name="Gamble T."/>
            <person name="Ode P.J."/>
            <person name="Paul R."/>
            <person name="Zaspel J.M."/>
        </authorList>
    </citation>
    <scope>NUCLEOTIDE SEQUENCE [LARGE SCALE GENOMIC DNA]</scope>
    <source>
        <strain evidence="1">CgM1</strain>
    </source>
</reference>
<gene>
    <name evidence="1" type="ORF">KQX54_007559</name>
</gene>